<dbReference type="RefSeq" id="WP_200613061.1">
    <property type="nucleotide sequence ID" value="NZ_JAEHHL010000013.1"/>
</dbReference>
<dbReference type="PANTHER" id="PTHR31004">
    <property type="entry name" value="TRANSMEMBRANE PROTEIN 79"/>
    <property type="match status" value="1"/>
</dbReference>
<organism evidence="6 7">
    <name type="scientific">Thermohalobaculum xanthum</name>
    <dbReference type="NCBI Taxonomy" id="2753746"/>
    <lineage>
        <taxon>Bacteria</taxon>
        <taxon>Pseudomonadati</taxon>
        <taxon>Pseudomonadota</taxon>
        <taxon>Alphaproteobacteria</taxon>
        <taxon>Rhodobacterales</taxon>
        <taxon>Paracoccaceae</taxon>
        <taxon>Thermohalobaculum</taxon>
    </lineage>
</organism>
<protein>
    <recommendedName>
        <fullName evidence="8">MAPEG family protein</fullName>
    </recommendedName>
</protein>
<reference evidence="6" key="1">
    <citation type="submission" date="2020-12" db="EMBL/GenBank/DDBJ databases">
        <title>Bacterial taxonomy.</title>
        <authorList>
            <person name="Pan X."/>
        </authorList>
    </citation>
    <scope>NUCLEOTIDE SEQUENCE</scope>
    <source>
        <strain evidence="6">M0105</strain>
    </source>
</reference>
<dbReference type="AlphaFoldDB" id="A0A8J7MAY0"/>
<feature type="transmembrane region" description="Helical" evidence="5">
    <location>
        <begin position="51"/>
        <end position="70"/>
    </location>
</feature>
<name>A0A8J7MAY0_9RHOB</name>
<dbReference type="Gene3D" id="1.20.120.550">
    <property type="entry name" value="Membrane associated eicosanoid/glutathione metabolism-like domain"/>
    <property type="match status" value="1"/>
</dbReference>
<keyword evidence="4 5" id="KW-0472">Membrane</keyword>
<dbReference type="InterPro" id="IPR001129">
    <property type="entry name" value="Membr-assoc_MAPEG"/>
</dbReference>
<comment type="caution">
    <text evidence="6">The sequence shown here is derived from an EMBL/GenBank/DDBJ whole genome shotgun (WGS) entry which is preliminary data.</text>
</comment>
<dbReference type="GO" id="GO:0005765">
    <property type="term" value="C:lysosomal membrane"/>
    <property type="evidence" value="ECO:0007669"/>
    <property type="project" value="TreeGrafter"/>
</dbReference>
<accession>A0A8J7MAY0</accession>
<evidence type="ECO:0000256" key="1">
    <source>
        <dbReference type="ARBA" id="ARBA00004370"/>
    </source>
</evidence>
<dbReference type="SUPFAM" id="SSF161084">
    <property type="entry name" value="MAPEG domain-like"/>
    <property type="match status" value="1"/>
</dbReference>
<evidence type="ECO:0000313" key="6">
    <source>
        <dbReference type="EMBL" id="MBK0401040.1"/>
    </source>
</evidence>
<dbReference type="EMBL" id="JAEHHL010000013">
    <property type="protein sequence ID" value="MBK0401040.1"/>
    <property type="molecule type" value="Genomic_DNA"/>
</dbReference>
<dbReference type="Pfam" id="PF01124">
    <property type="entry name" value="MAPEG"/>
    <property type="match status" value="1"/>
</dbReference>
<feature type="transmembrane region" description="Helical" evidence="5">
    <location>
        <begin position="119"/>
        <end position="137"/>
    </location>
</feature>
<sequence>MTRDQRIVALGASSGVAAMVAAVVFGCRLVPPPAGLDDLAARLGYTLRMNAIAALPLLVGIIVVGNNRFFSDAINPLLNKETPETRINAQVVENTLQQYVLFLVGTLALSTVLGADQMAVIPVTVTIFVVARVAFWIGYRIHPLYRAFGMAATGYMNLGIIAYVAWHTVVQLD</sequence>
<feature type="transmembrane region" description="Helical" evidence="5">
    <location>
        <begin position="144"/>
        <end position="166"/>
    </location>
</feature>
<keyword evidence="2 5" id="KW-0812">Transmembrane</keyword>
<dbReference type="Proteomes" id="UP000655420">
    <property type="component" value="Unassembled WGS sequence"/>
</dbReference>
<comment type="subcellular location">
    <subcellularLocation>
        <location evidence="1">Membrane</location>
    </subcellularLocation>
</comment>
<dbReference type="PROSITE" id="PS51257">
    <property type="entry name" value="PROKAR_LIPOPROTEIN"/>
    <property type="match status" value="1"/>
</dbReference>
<evidence type="ECO:0000313" key="7">
    <source>
        <dbReference type="Proteomes" id="UP000655420"/>
    </source>
</evidence>
<dbReference type="GO" id="GO:0045055">
    <property type="term" value="P:regulated exocytosis"/>
    <property type="evidence" value="ECO:0007669"/>
    <property type="project" value="TreeGrafter"/>
</dbReference>
<gene>
    <name evidence="6" type="ORF">H0I76_17725</name>
</gene>
<feature type="transmembrane region" description="Helical" evidence="5">
    <location>
        <begin position="7"/>
        <end position="31"/>
    </location>
</feature>
<keyword evidence="7" id="KW-1185">Reference proteome</keyword>
<evidence type="ECO:0000256" key="5">
    <source>
        <dbReference type="SAM" id="Phobius"/>
    </source>
</evidence>
<keyword evidence="3 5" id="KW-1133">Transmembrane helix</keyword>
<dbReference type="PANTHER" id="PTHR31004:SF1">
    <property type="entry name" value="TRANSMEMBRANE PROTEIN 79"/>
    <property type="match status" value="1"/>
</dbReference>
<evidence type="ECO:0000256" key="4">
    <source>
        <dbReference type="ARBA" id="ARBA00023136"/>
    </source>
</evidence>
<evidence type="ECO:0008006" key="8">
    <source>
        <dbReference type="Google" id="ProtNLM"/>
    </source>
</evidence>
<evidence type="ECO:0000256" key="2">
    <source>
        <dbReference type="ARBA" id="ARBA00022692"/>
    </source>
</evidence>
<evidence type="ECO:0000256" key="3">
    <source>
        <dbReference type="ARBA" id="ARBA00022989"/>
    </source>
</evidence>
<dbReference type="InterPro" id="IPR023352">
    <property type="entry name" value="MAPEG-like_dom_sf"/>
</dbReference>
<proteinExistence type="predicted"/>
<feature type="transmembrane region" description="Helical" evidence="5">
    <location>
        <begin position="91"/>
        <end position="113"/>
    </location>
</feature>